<organism evidence="1 2">
    <name type="scientific">Stephania yunnanensis</name>
    <dbReference type="NCBI Taxonomy" id="152371"/>
    <lineage>
        <taxon>Eukaryota</taxon>
        <taxon>Viridiplantae</taxon>
        <taxon>Streptophyta</taxon>
        <taxon>Embryophyta</taxon>
        <taxon>Tracheophyta</taxon>
        <taxon>Spermatophyta</taxon>
        <taxon>Magnoliopsida</taxon>
        <taxon>Ranunculales</taxon>
        <taxon>Menispermaceae</taxon>
        <taxon>Menispermoideae</taxon>
        <taxon>Cissampelideae</taxon>
        <taxon>Stephania</taxon>
    </lineage>
</organism>
<sequence>MDRTRLELWELVKRRAMIVLFEAVELKGLVWNELSGSWGRLLRKWVIRQGKRDERARGTLLEEGKFDPYF</sequence>
<gene>
    <name evidence="1" type="ORF">Syun_010248</name>
</gene>
<comment type="caution">
    <text evidence="1">The sequence shown here is derived from an EMBL/GenBank/DDBJ whole genome shotgun (WGS) entry which is preliminary data.</text>
</comment>
<proteinExistence type="predicted"/>
<name>A0AAP0KHZ8_9MAGN</name>
<dbReference type="EMBL" id="JBBNAF010000004">
    <property type="protein sequence ID" value="KAK9151939.1"/>
    <property type="molecule type" value="Genomic_DNA"/>
</dbReference>
<protein>
    <submittedName>
        <fullName evidence="1">Uncharacterized protein</fullName>
    </submittedName>
</protein>
<evidence type="ECO:0000313" key="2">
    <source>
        <dbReference type="Proteomes" id="UP001420932"/>
    </source>
</evidence>
<evidence type="ECO:0000313" key="1">
    <source>
        <dbReference type="EMBL" id="KAK9151939.1"/>
    </source>
</evidence>
<dbReference type="Proteomes" id="UP001420932">
    <property type="component" value="Unassembled WGS sequence"/>
</dbReference>
<dbReference type="AlphaFoldDB" id="A0AAP0KHZ8"/>
<reference evidence="1 2" key="1">
    <citation type="submission" date="2024-01" db="EMBL/GenBank/DDBJ databases">
        <title>Genome assemblies of Stephania.</title>
        <authorList>
            <person name="Yang L."/>
        </authorList>
    </citation>
    <scope>NUCLEOTIDE SEQUENCE [LARGE SCALE GENOMIC DNA]</scope>
    <source>
        <strain evidence="1">YNDBR</strain>
        <tissue evidence="1">Leaf</tissue>
    </source>
</reference>
<accession>A0AAP0KHZ8</accession>
<keyword evidence="2" id="KW-1185">Reference proteome</keyword>